<dbReference type="EMBL" id="DF237214">
    <property type="protein sequence ID" value="GAQ86014.1"/>
    <property type="molecule type" value="Genomic_DNA"/>
</dbReference>
<name>A0A1Y1I4Y4_KLENI</name>
<reference evidence="1 2" key="1">
    <citation type="journal article" date="2014" name="Nat. Commun.">
        <title>Klebsormidium flaccidum genome reveals primary factors for plant terrestrial adaptation.</title>
        <authorList>
            <person name="Hori K."/>
            <person name="Maruyama F."/>
            <person name="Fujisawa T."/>
            <person name="Togashi T."/>
            <person name="Yamamoto N."/>
            <person name="Seo M."/>
            <person name="Sato S."/>
            <person name="Yamada T."/>
            <person name="Mori H."/>
            <person name="Tajima N."/>
            <person name="Moriyama T."/>
            <person name="Ikeuchi M."/>
            <person name="Watanabe M."/>
            <person name="Wada H."/>
            <person name="Kobayashi K."/>
            <person name="Saito M."/>
            <person name="Masuda T."/>
            <person name="Sasaki-Sekimoto Y."/>
            <person name="Mashiguchi K."/>
            <person name="Awai K."/>
            <person name="Shimojima M."/>
            <person name="Masuda S."/>
            <person name="Iwai M."/>
            <person name="Nobusawa T."/>
            <person name="Narise T."/>
            <person name="Kondo S."/>
            <person name="Saito H."/>
            <person name="Sato R."/>
            <person name="Murakawa M."/>
            <person name="Ihara Y."/>
            <person name="Oshima-Yamada Y."/>
            <person name="Ohtaka K."/>
            <person name="Satoh M."/>
            <person name="Sonobe K."/>
            <person name="Ishii M."/>
            <person name="Ohtani R."/>
            <person name="Kanamori-Sato M."/>
            <person name="Honoki R."/>
            <person name="Miyazaki D."/>
            <person name="Mochizuki H."/>
            <person name="Umetsu J."/>
            <person name="Higashi K."/>
            <person name="Shibata D."/>
            <person name="Kamiya Y."/>
            <person name="Sato N."/>
            <person name="Nakamura Y."/>
            <person name="Tabata S."/>
            <person name="Ida S."/>
            <person name="Kurokawa K."/>
            <person name="Ohta H."/>
        </authorList>
    </citation>
    <scope>NUCLEOTIDE SEQUENCE [LARGE SCALE GENOMIC DNA]</scope>
    <source>
        <strain evidence="1 2">NIES-2285</strain>
    </source>
</reference>
<dbReference type="Proteomes" id="UP000054558">
    <property type="component" value="Unassembled WGS sequence"/>
</dbReference>
<organism evidence="1 2">
    <name type="scientific">Klebsormidium nitens</name>
    <name type="common">Green alga</name>
    <name type="synonym">Ulothrix nitens</name>
    <dbReference type="NCBI Taxonomy" id="105231"/>
    <lineage>
        <taxon>Eukaryota</taxon>
        <taxon>Viridiplantae</taxon>
        <taxon>Streptophyta</taxon>
        <taxon>Klebsormidiophyceae</taxon>
        <taxon>Klebsormidiales</taxon>
        <taxon>Klebsormidiaceae</taxon>
        <taxon>Klebsormidium</taxon>
    </lineage>
</organism>
<proteinExistence type="predicted"/>
<protein>
    <submittedName>
        <fullName evidence="1">Uncharacterized protein</fullName>
    </submittedName>
</protein>
<evidence type="ECO:0000313" key="2">
    <source>
        <dbReference type="Proteomes" id="UP000054558"/>
    </source>
</evidence>
<accession>A0A1Y1I4Y4</accession>
<sequence>MGSPSPHPSNEAADVTAPPALNACSDDVLDSILARILQSVDGSDAGGSVRWRFLAEPVRRALRQLDRRKKLEMLFTLDALWQDLLTALPQEVQALADCGFFRMLCLNLHDANPVAFACVVEGLSHCIRILPELVLKAWEYGAVRPIAAFILDHKALAETQTLILDLRLQHALYFLASMGGPLTAPGCSEEAQKTSKKCFNWFLKQGVISRVAEIWVALPKAGVELERDGNYIVIVYRAAVTLMFASHFALLAKGLLCDWDRLTDCDEPVAPGVNDYRHLIVGVCTCLLLSNWLQVSTGPEPEVQERGKKEIAEHPDILTVLRILRRLVESPDPLIARNGKLSFVALVRLLMCDHPRPLPDGSVETAFRFLGDPSIKHCWGNWMFAMAQSFCAGTLTADFLAHFFPGFLHGFAAEAHRRKPARVYDPDL</sequence>
<gene>
    <name evidence="1" type="ORF">KFL_002650100</name>
</gene>
<dbReference type="AlphaFoldDB" id="A0A1Y1I4Y4"/>
<evidence type="ECO:0000313" key="1">
    <source>
        <dbReference type="EMBL" id="GAQ86014.1"/>
    </source>
</evidence>
<keyword evidence="2" id="KW-1185">Reference proteome</keyword>